<organism evidence="7 9">
    <name type="scientific">Archangium gephyra</name>
    <dbReference type="NCBI Taxonomy" id="48"/>
    <lineage>
        <taxon>Bacteria</taxon>
        <taxon>Pseudomonadati</taxon>
        <taxon>Myxococcota</taxon>
        <taxon>Myxococcia</taxon>
        <taxon>Myxococcales</taxon>
        <taxon>Cystobacterineae</taxon>
        <taxon>Archangiaceae</taxon>
        <taxon>Archangium</taxon>
    </lineage>
</organism>
<dbReference type="GO" id="GO:0006352">
    <property type="term" value="P:DNA-templated transcription initiation"/>
    <property type="evidence" value="ECO:0007669"/>
    <property type="project" value="InterPro"/>
</dbReference>
<dbReference type="InterPro" id="IPR013324">
    <property type="entry name" value="RNA_pol_sigma_r3/r4-like"/>
</dbReference>
<protein>
    <submittedName>
        <fullName evidence="8">RNA polymerase sigma-70 factor (ECF subfamily)</fullName>
    </submittedName>
    <submittedName>
        <fullName evidence="7">RNA polymerase, sigma-24 subunit, ECF subfamily</fullName>
    </submittedName>
</protein>
<keyword evidence="2" id="KW-0805">Transcription regulation</keyword>
<dbReference type="InterPro" id="IPR013249">
    <property type="entry name" value="RNA_pol_sigma70_r4_t2"/>
</dbReference>
<dbReference type="GO" id="GO:0016987">
    <property type="term" value="F:sigma factor activity"/>
    <property type="evidence" value="ECO:0007669"/>
    <property type="project" value="UniProtKB-KW"/>
</dbReference>
<evidence type="ECO:0000256" key="2">
    <source>
        <dbReference type="ARBA" id="ARBA00023015"/>
    </source>
</evidence>
<evidence type="ECO:0000313" key="10">
    <source>
        <dbReference type="Proteomes" id="UP000256345"/>
    </source>
</evidence>
<keyword evidence="10" id="KW-1185">Reference proteome</keyword>
<dbReference type="Gene3D" id="1.10.10.10">
    <property type="entry name" value="Winged helix-like DNA-binding domain superfamily/Winged helix DNA-binding domain"/>
    <property type="match status" value="1"/>
</dbReference>
<dbReference type="InterPro" id="IPR036388">
    <property type="entry name" value="WH-like_DNA-bd_sf"/>
</dbReference>
<dbReference type="GO" id="GO:0003677">
    <property type="term" value="F:DNA binding"/>
    <property type="evidence" value="ECO:0007669"/>
    <property type="project" value="UniProtKB-KW"/>
</dbReference>
<reference evidence="7 9" key="1">
    <citation type="submission" date="2015-05" db="EMBL/GenBank/DDBJ databases">
        <title>Genome assembly of Archangium gephyra DSM 2261.</title>
        <authorList>
            <person name="Sharma G."/>
            <person name="Subramanian S."/>
        </authorList>
    </citation>
    <scope>NUCLEOTIDE SEQUENCE [LARGE SCALE GENOMIC DNA]</scope>
    <source>
        <strain evidence="7 9">DSM 2261</strain>
    </source>
</reference>
<keyword evidence="4" id="KW-0238">DNA-binding</keyword>
<dbReference type="SUPFAM" id="SSF88659">
    <property type="entry name" value="Sigma3 and sigma4 domains of RNA polymerase sigma factors"/>
    <property type="match status" value="1"/>
</dbReference>
<dbReference type="Pfam" id="PF08281">
    <property type="entry name" value="Sigma70_r4_2"/>
    <property type="match status" value="1"/>
</dbReference>
<sequence length="155" mass="18225">MGGNPDDAQDALHMTMLRAHAYFLKQDRPLVNAQAWLGRILHNICMDLHRERQRFIESPVEEQSEELDERAAVLDECSAEEILLKHERAREVRACIERLKPHLREPLKMRFLDDMAYPEIADALGLTNSNVRKRVQLAYDELRVWLARFHPSRRT</sequence>
<evidence type="ECO:0000313" key="8">
    <source>
        <dbReference type="EMBL" id="REG32758.1"/>
    </source>
</evidence>
<proteinExistence type="inferred from homology"/>
<accession>A0AAC8Q464</accession>
<dbReference type="InterPro" id="IPR013325">
    <property type="entry name" value="RNA_pol_sigma_r2"/>
</dbReference>
<evidence type="ECO:0000259" key="6">
    <source>
        <dbReference type="Pfam" id="PF08281"/>
    </source>
</evidence>
<dbReference type="EMBL" id="QUMU01000004">
    <property type="protein sequence ID" value="REG32758.1"/>
    <property type="molecule type" value="Genomic_DNA"/>
</dbReference>
<evidence type="ECO:0000313" key="9">
    <source>
        <dbReference type="Proteomes" id="UP000035579"/>
    </source>
</evidence>
<dbReference type="PANTHER" id="PTHR43133:SF8">
    <property type="entry name" value="RNA POLYMERASE SIGMA FACTOR HI_1459-RELATED"/>
    <property type="match status" value="1"/>
</dbReference>
<dbReference type="InterPro" id="IPR039425">
    <property type="entry name" value="RNA_pol_sigma-70-like"/>
</dbReference>
<keyword evidence="3" id="KW-0731">Sigma factor</keyword>
<evidence type="ECO:0000313" key="7">
    <source>
        <dbReference type="EMBL" id="AKJ00547.1"/>
    </source>
</evidence>
<dbReference type="KEGG" id="age:AA314_02173"/>
<evidence type="ECO:0000256" key="4">
    <source>
        <dbReference type="ARBA" id="ARBA00023125"/>
    </source>
</evidence>
<dbReference type="AlphaFoldDB" id="A0AAC8Q464"/>
<feature type="domain" description="RNA polymerase sigma factor 70 region 4 type 2" evidence="6">
    <location>
        <begin position="90"/>
        <end position="139"/>
    </location>
</feature>
<evidence type="ECO:0000256" key="1">
    <source>
        <dbReference type="ARBA" id="ARBA00010641"/>
    </source>
</evidence>
<evidence type="ECO:0000256" key="3">
    <source>
        <dbReference type="ARBA" id="ARBA00023082"/>
    </source>
</evidence>
<dbReference type="CDD" id="cd06171">
    <property type="entry name" value="Sigma70_r4"/>
    <property type="match status" value="1"/>
</dbReference>
<comment type="similarity">
    <text evidence="1">Belongs to the sigma-70 factor family. ECF subfamily.</text>
</comment>
<gene>
    <name evidence="7" type="ORF">AA314_02173</name>
    <name evidence="8" type="ORF">ATI61_10445</name>
</gene>
<dbReference type="EMBL" id="CP011509">
    <property type="protein sequence ID" value="AKJ00547.1"/>
    <property type="molecule type" value="Genomic_DNA"/>
</dbReference>
<dbReference type="SUPFAM" id="SSF88946">
    <property type="entry name" value="Sigma2 domain of RNA polymerase sigma factors"/>
    <property type="match status" value="1"/>
</dbReference>
<dbReference type="Gene3D" id="1.10.1740.10">
    <property type="match status" value="1"/>
</dbReference>
<dbReference type="Proteomes" id="UP000256345">
    <property type="component" value="Unassembled WGS sequence"/>
</dbReference>
<dbReference type="PANTHER" id="PTHR43133">
    <property type="entry name" value="RNA POLYMERASE ECF-TYPE SIGMA FACTO"/>
    <property type="match status" value="1"/>
</dbReference>
<dbReference type="InterPro" id="IPR014284">
    <property type="entry name" value="RNA_pol_sigma-70_dom"/>
</dbReference>
<reference evidence="8 10" key="2">
    <citation type="submission" date="2018-08" db="EMBL/GenBank/DDBJ databases">
        <title>Genomic Encyclopedia of Archaeal and Bacterial Type Strains, Phase II (KMG-II): from individual species to whole genera.</title>
        <authorList>
            <person name="Goeker M."/>
        </authorList>
    </citation>
    <scope>NUCLEOTIDE SEQUENCE [LARGE SCALE GENOMIC DNA]</scope>
    <source>
        <strain evidence="8 10">DSM 2261</strain>
    </source>
</reference>
<dbReference type="Proteomes" id="UP000035579">
    <property type="component" value="Chromosome"/>
</dbReference>
<keyword evidence="5" id="KW-0804">Transcription</keyword>
<evidence type="ECO:0000256" key="5">
    <source>
        <dbReference type="ARBA" id="ARBA00023163"/>
    </source>
</evidence>
<dbReference type="NCBIfam" id="TIGR02937">
    <property type="entry name" value="sigma70-ECF"/>
    <property type="match status" value="1"/>
</dbReference>
<name>A0AAC8Q464_9BACT</name>